<keyword evidence="6" id="KW-0732">Signal</keyword>
<dbReference type="Proteomes" id="UP000008867">
    <property type="component" value="Chromosome 11"/>
</dbReference>
<feature type="signal peptide" evidence="6">
    <location>
        <begin position="1"/>
        <end position="22"/>
    </location>
</feature>
<keyword evidence="8" id="KW-1185">Reference proteome</keyword>
<dbReference type="PRINTS" id="PR00724">
    <property type="entry name" value="CRBOXYPTASEC"/>
</dbReference>
<dbReference type="PANTHER" id="PTHR11802:SF64">
    <property type="entry name" value="CARBOXYPEPTIDASE"/>
    <property type="match status" value="1"/>
</dbReference>
<reference evidence="7 8" key="1">
    <citation type="journal article" date="2010" name="Science">
        <title>Pathogenicity determinants in smut fungi revealed by genome comparison.</title>
        <authorList>
            <person name="Schirawski J."/>
            <person name="Mannhaupt G."/>
            <person name="Muench K."/>
            <person name="Brefort T."/>
            <person name="Schipper K."/>
            <person name="Doehlemann G."/>
            <person name="Di Stasio M."/>
            <person name="Roessel N."/>
            <person name="Mendoza-Mendoza A."/>
            <person name="Pester D."/>
            <person name="Mueller O."/>
            <person name="Winterberg B."/>
            <person name="Meyer E."/>
            <person name="Ghareeb H."/>
            <person name="Wollenberg T."/>
            <person name="Muensterkoetter M."/>
            <person name="Wong P."/>
            <person name="Walter M."/>
            <person name="Stukenbrock E."/>
            <person name="Gueldener U."/>
            <person name="Kahmann R."/>
        </authorList>
    </citation>
    <scope>NUCLEOTIDE SEQUENCE [LARGE SCALE GENOMIC DNA]</scope>
    <source>
        <strain evidence="8">SRZ2</strain>
    </source>
</reference>
<feature type="chain" id="PRO_5003216844" evidence="6">
    <location>
        <begin position="23"/>
        <end position="591"/>
    </location>
</feature>
<dbReference type="AlphaFoldDB" id="E6ZMV9"/>
<dbReference type="HOGENOM" id="CLU_008523_10_3_1"/>
<evidence type="ECO:0000256" key="5">
    <source>
        <dbReference type="ARBA" id="ARBA00023180"/>
    </source>
</evidence>
<dbReference type="Gene3D" id="3.40.50.1820">
    <property type="entry name" value="alpha/beta hydrolase"/>
    <property type="match status" value="2"/>
</dbReference>
<evidence type="ECO:0000256" key="2">
    <source>
        <dbReference type="ARBA" id="ARBA00022645"/>
    </source>
</evidence>
<dbReference type="InterPro" id="IPR001563">
    <property type="entry name" value="Peptidase_S10"/>
</dbReference>
<dbReference type="Pfam" id="PF00450">
    <property type="entry name" value="Peptidase_S10"/>
    <property type="match status" value="1"/>
</dbReference>
<comment type="similarity">
    <text evidence="1">Belongs to the peptidase S10 family.</text>
</comment>
<dbReference type="OrthoDB" id="443318at2759"/>
<protein>
    <submittedName>
        <fullName evidence="7">Probable carboxypeptidase 2</fullName>
    </submittedName>
</protein>
<evidence type="ECO:0000313" key="8">
    <source>
        <dbReference type="Proteomes" id="UP000008867"/>
    </source>
</evidence>
<keyword evidence="3" id="KW-0645">Protease</keyword>
<evidence type="ECO:0000256" key="4">
    <source>
        <dbReference type="ARBA" id="ARBA00022801"/>
    </source>
</evidence>
<dbReference type="GO" id="GO:0004185">
    <property type="term" value="F:serine-type carboxypeptidase activity"/>
    <property type="evidence" value="ECO:0007669"/>
    <property type="project" value="InterPro"/>
</dbReference>
<dbReference type="Gene3D" id="1.10.287.410">
    <property type="match status" value="1"/>
</dbReference>
<evidence type="ECO:0000256" key="6">
    <source>
        <dbReference type="SAM" id="SignalP"/>
    </source>
</evidence>
<dbReference type="eggNOG" id="KOG1282">
    <property type="taxonomic scope" value="Eukaryota"/>
</dbReference>
<evidence type="ECO:0000256" key="1">
    <source>
        <dbReference type="ARBA" id="ARBA00009431"/>
    </source>
</evidence>
<evidence type="ECO:0000256" key="3">
    <source>
        <dbReference type="ARBA" id="ARBA00022670"/>
    </source>
</evidence>
<dbReference type="GO" id="GO:0000324">
    <property type="term" value="C:fungal-type vacuole"/>
    <property type="evidence" value="ECO:0007669"/>
    <property type="project" value="TreeGrafter"/>
</dbReference>
<dbReference type="EMBL" id="FQ311432">
    <property type="protein sequence ID" value="CBQ68566.1"/>
    <property type="molecule type" value="Genomic_DNA"/>
</dbReference>
<dbReference type="PANTHER" id="PTHR11802">
    <property type="entry name" value="SERINE PROTEASE FAMILY S10 SERINE CARBOXYPEPTIDASE"/>
    <property type="match status" value="1"/>
</dbReference>
<dbReference type="SUPFAM" id="SSF53474">
    <property type="entry name" value="alpha/beta-Hydrolases"/>
    <property type="match status" value="1"/>
</dbReference>
<keyword evidence="5" id="KW-0325">Glycoprotein</keyword>
<keyword evidence="4" id="KW-0378">Hydrolase</keyword>
<dbReference type="VEuPathDB" id="FungiDB:sr14853"/>
<dbReference type="GO" id="GO:0006508">
    <property type="term" value="P:proteolysis"/>
    <property type="evidence" value="ECO:0007669"/>
    <property type="project" value="UniProtKB-KW"/>
</dbReference>
<accession>E6ZMV9</accession>
<dbReference type="InterPro" id="IPR029058">
    <property type="entry name" value="AB_hydrolase_fold"/>
</dbReference>
<name>E6ZMV9_SPORE</name>
<evidence type="ECO:0000313" key="7">
    <source>
        <dbReference type="EMBL" id="CBQ68566.1"/>
    </source>
</evidence>
<organism evidence="7 8">
    <name type="scientific">Sporisorium reilianum (strain SRZ2)</name>
    <name type="common">Maize head smut fungus</name>
    <dbReference type="NCBI Taxonomy" id="999809"/>
    <lineage>
        <taxon>Eukaryota</taxon>
        <taxon>Fungi</taxon>
        <taxon>Dikarya</taxon>
        <taxon>Basidiomycota</taxon>
        <taxon>Ustilaginomycotina</taxon>
        <taxon>Ustilaginomycetes</taxon>
        <taxon>Ustilaginales</taxon>
        <taxon>Ustilaginaceae</taxon>
        <taxon>Sporisorium</taxon>
    </lineage>
</organism>
<keyword evidence="2 7" id="KW-0121">Carboxypeptidase</keyword>
<proteinExistence type="inferred from homology"/>
<sequence>MAARSLLATVLAACMLFTRVPAQFVQPPTDLKTATGYLNIPVRYKEVPTGTCETDANVKSFSGYVGVEDDEHIFFWFFEARNGKPQDAPLTVWINGGPGSSSMIGLFQELGPCWVDSNGTVVDNPYAWNNVSNMIFIDQPATTGFSYTKLVPGYVDPSSGSLVVLPDETCPEYAQGYGTCGTYSAPNVTLTANSTESAAKNFYRTLQGFMGAFPQYSREDFHFATESYGGHYGPVFNKYIEEQNAHGESKAHKIKLKSVMIGNGWYSPEVQYAAYYRFTVAPGNTYDYRPFNASVEEMMYNNMFGPGNCLDQIRDCYATGTNQVCSTADTFCANNVEAILDNYANRDEYDIRELSPDPFPYSFYVDYLNTPAVQKAIGAFQNFSESSSTVSDAFGNTGDDGREEGTIEDVRSLLDQGVQVVMYAGDADYNCNWLGGEVVAEQVRHKGFDTAGYEDLKTSDGIVHGQVKQSGQFSFVRIYESGHEVPFYQPLASLEMFERVLNSTDLATGKEKISQGSSYKTTGPAKSTYREGNATVQYEVLPSDATYNHTTNAPNKITNTSVATAVEESRRAARAGELLRSRYRFQRPLTI</sequence>
<gene>
    <name evidence="7" type="ORF">sr14853</name>
</gene>